<feature type="transmembrane region" description="Helical" evidence="7">
    <location>
        <begin position="53"/>
        <end position="74"/>
    </location>
</feature>
<accession>A0AA38WBP9</accession>
<feature type="transmembrane region" description="Helical" evidence="7">
    <location>
        <begin position="117"/>
        <end position="136"/>
    </location>
</feature>
<dbReference type="Proteomes" id="UP001172457">
    <property type="component" value="Chromosome 3"/>
</dbReference>
<dbReference type="EMBL" id="JARYMX010000003">
    <property type="protein sequence ID" value="KAJ9555607.1"/>
    <property type="molecule type" value="Genomic_DNA"/>
</dbReference>
<comment type="caution">
    <text evidence="8">The sequence shown here is derived from an EMBL/GenBank/DDBJ whole genome shotgun (WGS) entry which is preliminary data.</text>
</comment>
<keyword evidence="4 7" id="KW-1133">Transmembrane helix</keyword>
<comment type="similarity">
    <text evidence="2">Belongs to the TMEM45 family.</text>
</comment>
<reference evidence="8" key="1">
    <citation type="submission" date="2023-03" db="EMBL/GenBank/DDBJ databases">
        <title>Chromosome-scale reference genome and RAD-based genetic map of yellow starthistle (Centaurea solstitialis) reveal putative structural variation and QTLs associated with invader traits.</title>
        <authorList>
            <person name="Reatini B."/>
            <person name="Cang F.A."/>
            <person name="Jiang Q."/>
            <person name="Mckibben M.T.W."/>
            <person name="Barker M.S."/>
            <person name="Rieseberg L.H."/>
            <person name="Dlugosch K.M."/>
        </authorList>
    </citation>
    <scope>NUCLEOTIDE SEQUENCE</scope>
    <source>
        <strain evidence="8">CAN-66</strain>
        <tissue evidence="8">Leaf</tissue>
    </source>
</reference>
<keyword evidence="9" id="KW-1185">Reference proteome</keyword>
<keyword evidence="5 7" id="KW-0472">Membrane</keyword>
<dbReference type="PANTHER" id="PTHR47830:SF2">
    <property type="entry name" value="PROTEIN, PUTATIVE-RELATED"/>
    <property type="match status" value="1"/>
</dbReference>
<name>A0AA38WBP9_9ASTR</name>
<dbReference type="Pfam" id="PF04819">
    <property type="entry name" value="DUF716"/>
    <property type="match status" value="1"/>
</dbReference>
<organism evidence="8 9">
    <name type="scientific">Centaurea solstitialis</name>
    <name type="common">yellow star-thistle</name>
    <dbReference type="NCBI Taxonomy" id="347529"/>
    <lineage>
        <taxon>Eukaryota</taxon>
        <taxon>Viridiplantae</taxon>
        <taxon>Streptophyta</taxon>
        <taxon>Embryophyta</taxon>
        <taxon>Tracheophyta</taxon>
        <taxon>Spermatophyta</taxon>
        <taxon>Magnoliopsida</taxon>
        <taxon>eudicotyledons</taxon>
        <taxon>Gunneridae</taxon>
        <taxon>Pentapetalae</taxon>
        <taxon>asterids</taxon>
        <taxon>campanulids</taxon>
        <taxon>Asterales</taxon>
        <taxon>Asteraceae</taxon>
        <taxon>Carduoideae</taxon>
        <taxon>Cardueae</taxon>
        <taxon>Centaureinae</taxon>
        <taxon>Centaurea</taxon>
    </lineage>
</organism>
<dbReference type="PANTHER" id="PTHR47830">
    <property type="entry name" value="OS11G0534100 PROTEIN"/>
    <property type="match status" value="1"/>
</dbReference>
<feature type="transmembrane region" description="Helical" evidence="7">
    <location>
        <begin position="173"/>
        <end position="194"/>
    </location>
</feature>
<evidence type="ECO:0000256" key="4">
    <source>
        <dbReference type="ARBA" id="ARBA00022989"/>
    </source>
</evidence>
<gene>
    <name evidence="8" type="ORF">OSB04_010221</name>
</gene>
<sequence>MASLGTHFTSFLFLFPLGIHRLLSCSSIYLNNPSLYRSRTWYFSNPQTTWKNLHFFLFLVALPIASFSHFFLFLAFSGHPTYKFSFLQQSLLVFLFWVLFILIAIKEFEFVDPIAMPDHFIFVLAGVGFLIDYLMNGKGIVGLGQLEYGLLGGLSLVCAAACFFLSVRPSAFFADFILSCGLVLKGTWVLQVGLSLYTDAFAFKGCGKVVIAPVPAQGNGNTDVKCDLEEDKLREDDKDDIKSKLLVKKDDEREEEDEAKKKGTNSPKKHHNKVHWNDNNLTQVLEYQPSEASDVDEEDSDACICNIMLIVA</sequence>
<keyword evidence="3 7" id="KW-0812">Transmembrane</keyword>
<feature type="transmembrane region" description="Helical" evidence="7">
    <location>
        <begin position="148"/>
        <end position="167"/>
    </location>
</feature>
<dbReference type="AlphaFoldDB" id="A0AA38WBP9"/>
<evidence type="ECO:0008006" key="10">
    <source>
        <dbReference type="Google" id="ProtNLM"/>
    </source>
</evidence>
<protein>
    <recommendedName>
        <fullName evidence="10">Transmembrane protein</fullName>
    </recommendedName>
</protein>
<evidence type="ECO:0000256" key="2">
    <source>
        <dbReference type="ARBA" id="ARBA00006948"/>
    </source>
</evidence>
<comment type="subcellular location">
    <subcellularLocation>
        <location evidence="1">Membrane</location>
        <topology evidence="1">Multi-pass membrane protein</topology>
    </subcellularLocation>
</comment>
<feature type="transmembrane region" description="Helical" evidence="7">
    <location>
        <begin position="86"/>
        <end position="105"/>
    </location>
</feature>
<evidence type="ECO:0000256" key="3">
    <source>
        <dbReference type="ARBA" id="ARBA00022692"/>
    </source>
</evidence>
<dbReference type="GO" id="GO:0016020">
    <property type="term" value="C:membrane"/>
    <property type="evidence" value="ECO:0007669"/>
    <property type="project" value="UniProtKB-SubCell"/>
</dbReference>
<feature type="region of interest" description="Disordered" evidence="6">
    <location>
        <begin position="251"/>
        <end position="281"/>
    </location>
</feature>
<evidence type="ECO:0000256" key="6">
    <source>
        <dbReference type="SAM" id="MobiDB-lite"/>
    </source>
</evidence>
<evidence type="ECO:0000313" key="9">
    <source>
        <dbReference type="Proteomes" id="UP001172457"/>
    </source>
</evidence>
<dbReference type="InterPro" id="IPR006904">
    <property type="entry name" value="DUF716"/>
</dbReference>
<evidence type="ECO:0000256" key="5">
    <source>
        <dbReference type="ARBA" id="ARBA00023136"/>
    </source>
</evidence>
<evidence type="ECO:0000313" key="8">
    <source>
        <dbReference type="EMBL" id="KAJ9555607.1"/>
    </source>
</evidence>
<evidence type="ECO:0000256" key="1">
    <source>
        <dbReference type="ARBA" id="ARBA00004141"/>
    </source>
</evidence>
<evidence type="ECO:0000256" key="7">
    <source>
        <dbReference type="SAM" id="Phobius"/>
    </source>
</evidence>
<proteinExistence type="inferred from homology"/>